<keyword evidence="3" id="KW-0597">Phosphoprotein</keyword>
<dbReference type="Proteomes" id="UP001214441">
    <property type="component" value="Unassembled WGS sequence"/>
</dbReference>
<dbReference type="PROSITE" id="PS51257">
    <property type="entry name" value="PROKAR_LIPOPROTEIN"/>
    <property type="match status" value="1"/>
</dbReference>
<evidence type="ECO:0000259" key="10">
    <source>
        <dbReference type="SMART" id="SM00387"/>
    </source>
</evidence>
<dbReference type="PANTHER" id="PTHR24421">
    <property type="entry name" value="NITRATE/NITRITE SENSOR PROTEIN NARX-RELATED"/>
    <property type="match status" value="1"/>
</dbReference>
<feature type="domain" description="Histidine kinase/HSP90-like ATPase" evidence="10">
    <location>
        <begin position="285"/>
        <end position="375"/>
    </location>
</feature>
<keyword evidence="9" id="KW-0812">Transmembrane</keyword>
<keyword evidence="4" id="KW-0808">Transferase</keyword>
<evidence type="ECO:0000256" key="1">
    <source>
        <dbReference type="ARBA" id="ARBA00000085"/>
    </source>
</evidence>
<dbReference type="SUPFAM" id="SSF55874">
    <property type="entry name" value="ATPase domain of HSP90 chaperone/DNA topoisomerase II/histidine kinase"/>
    <property type="match status" value="1"/>
</dbReference>
<organism evidence="11 12">
    <name type="scientific">Streptomyces iconiensis</name>
    <dbReference type="NCBI Taxonomy" id="1384038"/>
    <lineage>
        <taxon>Bacteria</taxon>
        <taxon>Bacillati</taxon>
        <taxon>Actinomycetota</taxon>
        <taxon>Actinomycetes</taxon>
        <taxon>Kitasatosporales</taxon>
        <taxon>Streptomycetaceae</taxon>
        <taxon>Streptomyces</taxon>
    </lineage>
</organism>
<sequence>MRTTLHRWSWAVLGLLLGTVSALGACLLLLVAAVWRRARTGARPLVEMERRRIAAFYGTRLGPVPRESRRAMAYLALRLGPALLGAAVLVATVAGAVSASFLVWGWFVLARLDNPVDVLLSACGGLFLLFLALQGVYGVALVEVHLGRRWLGPSGREVLERRIGELAATRAGVVEAVHEERRRIERDLHDGVQQRLVALALLLARARRASGTPEPAEKSEALLRQAHEESQEALSELRDVAWRVYPASLDNGGLGAALETLTERLGTAALVLDLTVDLAAEPPPTVRTVAYFVAAEAVTNAVKHAHASRIALRVTSPERGTVVTVTIEDDGHGGADGTGTGLLGLSRRVAALDGRLALSSPVGGPTRVTAELPCG</sequence>
<accession>A0ABT6ZNN3</accession>
<dbReference type="PANTHER" id="PTHR24421:SF10">
    <property type="entry name" value="NITRATE_NITRITE SENSOR PROTEIN NARQ"/>
    <property type="match status" value="1"/>
</dbReference>
<keyword evidence="12" id="KW-1185">Reference proteome</keyword>
<reference evidence="11 12" key="1">
    <citation type="submission" date="2023-05" db="EMBL/GenBank/DDBJ databases">
        <title>Streptantibioticus silvisoli sp. nov., acidotolerant actinomycetes 1 from pine litter.</title>
        <authorList>
            <person name="Swiecimska M."/>
            <person name="Golinska P."/>
            <person name="Sangal V."/>
            <person name="Wachnowicz B."/>
            <person name="Goodfellow M."/>
        </authorList>
    </citation>
    <scope>NUCLEOTIDE SEQUENCE [LARGE SCALE GENOMIC DNA]</scope>
    <source>
        <strain evidence="11 12">DSM 42109</strain>
    </source>
</reference>
<keyword evidence="8" id="KW-0902">Two-component regulatory system</keyword>
<comment type="catalytic activity">
    <reaction evidence="1">
        <text>ATP + protein L-histidine = ADP + protein N-phospho-L-histidine.</text>
        <dbReference type="EC" id="2.7.13.3"/>
    </reaction>
</comment>
<evidence type="ECO:0000256" key="5">
    <source>
        <dbReference type="ARBA" id="ARBA00022741"/>
    </source>
</evidence>
<name>A0ABT6ZNN3_9ACTN</name>
<dbReference type="InterPro" id="IPR050482">
    <property type="entry name" value="Sensor_HK_TwoCompSys"/>
</dbReference>
<keyword evidence="9" id="KW-0472">Membrane</keyword>
<keyword evidence="6 11" id="KW-0418">Kinase</keyword>
<dbReference type="Pfam" id="PF07730">
    <property type="entry name" value="HisKA_3"/>
    <property type="match status" value="1"/>
</dbReference>
<evidence type="ECO:0000256" key="7">
    <source>
        <dbReference type="ARBA" id="ARBA00022840"/>
    </source>
</evidence>
<dbReference type="Gene3D" id="3.30.565.10">
    <property type="entry name" value="Histidine kinase-like ATPase, C-terminal domain"/>
    <property type="match status" value="1"/>
</dbReference>
<dbReference type="InterPro" id="IPR036890">
    <property type="entry name" value="HATPase_C_sf"/>
</dbReference>
<evidence type="ECO:0000256" key="6">
    <source>
        <dbReference type="ARBA" id="ARBA00022777"/>
    </source>
</evidence>
<evidence type="ECO:0000256" key="3">
    <source>
        <dbReference type="ARBA" id="ARBA00022553"/>
    </source>
</evidence>
<comment type="caution">
    <text evidence="11">The sequence shown here is derived from an EMBL/GenBank/DDBJ whole genome shotgun (WGS) entry which is preliminary data.</text>
</comment>
<keyword evidence="5" id="KW-0547">Nucleotide-binding</keyword>
<evidence type="ECO:0000313" key="11">
    <source>
        <dbReference type="EMBL" id="MDJ1130669.1"/>
    </source>
</evidence>
<evidence type="ECO:0000256" key="2">
    <source>
        <dbReference type="ARBA" id="ARBA00012438"/>
    </source>
</evidence>
<dbReference type="SMART" id="SM00387">
    <property type="entry name" value="HATPase_c"/>
    <property type="match status" value="1"/>
</dbReference>
<dbReference type="InterPro" id="IPR011712">
    <property type="entry name" value="Sig_transdc_His_kin_sub3_dim/P"/>
</dbReference>
<dbReference type="GO" id="GO:0016301">
    <property type="term" value="F:kinase activity"/>
    <property type="evidence" value="ECO:0007669"/>
    <property type="project" value="UniProtKB-KW"/>
</dbReference>
<keyword evidence="9" id="KW-1133">Transmembrane helix</keyword>
<keyword evidence="7" id="KW-0067">ATP-binding</keyword>
<gene>
    <name evidence="11" type="ORF">NMN56_001630</name>
</gene>
<evidence type="ECO:0000256" key="9">
    <source>
        <dbReference type="SAM" id="Phobius"/>
    </source>
</evidence>
<dbReference type="CDD" id="cd16917">
    <property type="entry name" value="HATPase_UhpB-NarQ-NarX-like"/>
    <property type="match status" value="1"/>
</dbReference>
<evidence type="ECO:0000256" key="8">
    <source>
        <dbReference type="ARBA" id="ARBA00023012"/>
    </source>
</evidence>
<dbReference type="EMBL" id="JANCPR020000001">
    <property type="protein sequence ID" value="MDJ1130669.1"/>
    <property type="molecule type" value="Genomic_DNA"/>
</dbReference>
<dbReference type="RefSeq" id="WP_274039664.1">
    <property type="nucleotide sequence ID" value="NZ_JANCPR020000001.1"/>
</dbReference>
<dbReference type="Pfam" id="PF02518">
    <property type="entry name" value="HATPase_c"/>
    <property type="match status" value="1"/>
</dbReference>
<feature type="transmembrane region" description="Helical" evidence="9">
    <location>
        <begin position="79"/>
        <end position="107"/>
    </location>
</feature>
<evidence type="ECO:0000256" key="4">
    <source>
        <dbReference type="ARBA" id="ARBA00022679"/>
    </source>
</evidence>
<proteinExistence type="predicted"/>
<feature type="transmembrane region" description="Helical" evidence="9">
    <location>
        <begin position="119"/>
        <end position="142"/>
    </location>
</feature>
<evidence type="ECO:0000313" key="12">
    <source>
        <dbReference type="Proteomes" id="UP001214441"/>
    </source>
</evidence>
<dbReference type="EC" id="2.7.13.3" evidence="2"/>
<dbReference type="InterPro" id="IPR003594">
    <property type="entry name" value="HATPase_dom"/>
</dbReference>
<protein>
    <recommendedName>
        <fullName evidence="2">histidine kinase</fullName>
        <ecNumber evidence="2">2.7.13.3</ecNumber>
    </recommendedName>
</protein>
<feature type="transmembrane region" description="Helical" evidence="9">
    <location>
        <begin position="12"/>
        <end position="35"/>
    </location>
</feature>
<dbReference type="Gene3D" id="1.20.5.1930">
    <property type="match status" value="1"/>
</dbReference>